<name>A0A0V0HAR9_SOLCH</name>
<protein>
    <submittedName>
        <fullName evidence="1">Putative ovule protein</fullName>
    </submittedName>
</protein>
<dbReference type="EMBL" id="GEDG01022474">
    <property type="protein sequence ID" value="JAP17477.1"/>
    <property type="molecule type" value="Transcribed_RNA"/>
</dbReference>
<evidence type="ECO:0000313" key="1">
    <source>
        <dbReference type="EMBL" id="JAP17477.1"/>
    </source>
</evidence>
<reference evidence="1" key="1">
    <citation type="submission" date="2015-12" db="EMBL/GenBank/DDBJ databases">
        <title>Gene expression during late stages of embryo sac development: a critical building block for successful pollen-pistil interactions.</title>
        <authorList>
            <person name="Liu Y."/>
            <person name="Joly V."/>
            <person name="Sabar M."/>
            <person name="Matton D.P."/>
        </authorList>
    </citation>
    <scope>NUCLEOTIDE SEQUENCE</scope>
</reference>
<feature type="non-terminal residue" evidence="1">
    <location>
        <position position="1"/>
    </location>
</feature>
<sequence length="64" mass="7528">GKIHYGSINPIDTQGSDYAWWMGNTKGEFSVKSVFHMIRKRKEGGDWLKEIWIKGLPFKIIFFH</sequence>
<organism evidence="1">
    <name type="scientific">Solanum chacoense</name>
    <name type="common">Chaco potato</name>
    <dbReference type="NCBI Taxonomy" id="4108"/>
    <lineage>
        <taxon>Eukaryota</taxon>
        <taxon>Viridiplantae</taxon>
        <taxon>Streptophyta</taxon>
        <taxon>Embryophyta</taxon>
        <taxon>Tracheophyta</taxon>
        <taxon>Spermatophyta</taxon>
        <taxon>Magnoliopsida</taxon>
        <taxon>eudicotyledons</taxon>
        <taxon>Gunneridae</taxon>
        <taxon>Pentapetalae</taxon>
        <taxon>asterids</taxon>
        <taxon>lamiids</taxon>
        <taxon>Solanales</taxon>
        <taxon>Solanaceae</taxon>
        <taxon>Solanoideae</taxon>
        <taxon>Solaneae</taxon>
        <taxon>Solanum</taxon>
    </lineage>
</organism>
<accession>A0A0V0HAR9</accession>
<dbReference type="AlphaFoldDB" id="A0A0V0HAR9"/>
<proteinExistence type="predicted"/>